<proteinExistence type="predicted"/>
<name>A0A965ZK03_9SPHI</name>
<feature type="active site" description="Proton acceptor; via imino nitrogen" evidence="2">
    <location>
        <position position="2"/>
    </location>
</feature>
<reference evidence="4" key="1">
    <citation type="submission" date="2020-01" db="EMBL/GenBank/DDBJ databases">
        <authorList>
            <person name="Seo Y.L."/>
        </authorList>
    </citation>
    <scope>NUCLEOTIDE SEQUENCE</scope>
    <source>
        <strain evidence="4">R11</strain>
    </source>
</reference>
<keyword evidence="5" id="KW-1185">Reference proteome</keyword>
<organism evidence="4 5">
    <name type="scientific">Mucilaginibacter agri</name>
    <dbReference type="NCBI Taxonomy" id="2695265"/>
    <lineage>
        <taxon>Bacteria</taxon>
        <taxon>Pseudomonadati</taxon>
        <taxon>Bacteroidota</taxon>
        <taxon>Sphingobacteriia</taxon>
        <taxon>Sphingobacteriales</taxon>
        <taxon>Sphingobacteriaceae</taxon>
        <taxon>Mucilaginibacter</taxon>
    </lineage>
</organism>
<dbReference type="GO" id="GO:0016862">
    <property type="term" value="F:intramolecular oxidoreductase activity, interconverting keto- and enol-groups"/>
    <property type="evidence" value="ECO:0007669"/>
    <property type="project" value="InterPro"/>
</dbReference>
<dbReference type="RefSeq" id="WP_166588044.1">
    <property type="nucleotide sequence ID" value="NZ_WWEO01000045.1"/>
</dbReference>
<evidence type="ECO:0000313" key="5">
    <source>
        <dbReference type="Proteomes" id="UP000638732"/>
    </source>
</evidence>
<dbReference type="Pfam" id="PF01361">
    <property type="entry name" value="Tautomerase"/>
    <property type="match status" value="1"/>
</dbReference>
<dbReference type="PIRSF" id="PIRSF037799">
    <property type="entry name" value="Tautomer_YdcE_prd"/>
    <property type="match status" value="1"/>
</dbReference>
<keyword evidence="1" id="KW-0413">Isomerase</keyword>
<evidence type="ECO:0000313" key="4">
    <source>
        <dbReference type="EMBL" id="NCD72080.1"/>
    </source>
</evidence>
<comment type="caution">
    <text evidence="4">The sequence shown here is derived from an EMBL/GenBank/DDBJ whole genome shotgun (WGS) entry which is preliminary data.</text>
</comment>
<dbReference type="AlphaFoldDB" id="A0A965ZK03"/>
<dbReference type="Gene3D" id="3.30.429.10">
    <property type="entry name" value="Macrophage Migration Inhibitory Factor"/>
    <property type="match status" value="1"/>
</dbReference>
<protein>
    <submittedName>
        <fullName evidence="4">4-oxalocrotonate tautomerase</fullName>
    </submittedName>
</protein>
<reference evidence="4" key="2">
    <citation type="submission" date="2020-10" db="EMBL/GenBank/DDBJ databases">
        <title>Mucilaginibacter sp. nov., isolated from soil.</title>
        <authorList>
            <person name="Jeon C.O."/>
        </authorList>
    </citation>
    <scope>NUCLEOTIDE SEQUENCE</scope>
    <source>
        <strain evidence="4">R11</strain>
    </source>
</reference>
<sequence length="75" mass="8312">MPHIHVKIVGKTDEEKAKLAEALTAAIVNSIGANEANVTVSIEDIEKADWVEKVYKPDIAGHWDQLYKKPGYNPL</sequence>
<evidence type="ECO:0000256" key="2">
    <source>
        <dbReference type="PIRSR" id="PIRSR037799-1"/>
    </source>
</evidence>
<dbReference type="GO" id="GO:0005737">
    <property type="term" value="C:cytoplasm"/>
    <property type="evidence" value="ECO:0007669"/>
    <property type="project" value="InterPro"/>
</dbReference>
<dbReference type="SUPFAM" id="SSF55331">
    <property type="entry name" value="Tautomerase/MIF"/>
    <property type="match status" value="1"/>
</dbReference>
<evidence type="ECO:0000256" key="1">
    <source>
        <dbReference type="ARBA" id="ARBA00023235"/>
    </source>
</evidence>
<dbReference type="Proteomes" id="UP000638732">
    <property type="component" value="Unassembled WGS sequence"/>
</dbReference>
<dbReference type="InterPro" id="IPR004370">
    <property type="entry name" value="4-OT-like_dom"/>
</dbReference>
<dbReference type="EMBL" id="WWEO01000045">
    <property type="protein sequence ID" value="NCD72080.1"/>
    <property type="molecule type" value="Genomic_DNA"/>
</dbReference>
<accession>A0A965ZK03</accession>
<gene>
    <name evidence="4" type="ORF">GSY63_22140</name>
</gene>
<dbReference type="InterPro" id="IPR014347">
    <property type="entry name" value="Tautomerase/MIF_sf"/>
</dbReference>
<feature type="domain" description="4-oxalocrotonate tautomerase-like" evidence="3">
    <location>
        <begin position="2"/>
        <end position="51"/>
    </location>
</feature>
<evidence type="ECO:0000259" key="3">
    <source>
        <dbReference type="Pfam" id="PF01361"/>
    </source>
</evidence>
<dbReference type="InterPro" id="IPR017284">
    <property type="entry name" value="Tautomerase_PptA"/>
</dbReference>